<proteinExistence type="predicted"/>
<evidence type="ECO:0000313" key="2">
    <source>
        <dbReference type="EMBL" id="NRQ42153.1"/>
    </source>
</evidence>
<keyword evidence="1" id="KW-0472">Membrane</keyword>
<dbReference type="NCBIfam" id="NF037970">
    <property type="entry name" value="vanZ_1"/>
    <property type="match status" value="1"/>
</dbReference>
<dbReference type="AlphaFoldDB" id="A0A7Y5API5"/>
<feature type="transmembrane region" description="Helical" evidence="1">
    <location>
        <begin position="35"/>
        <end position="54"/>
    </location>
</feature>
<reference evidence="2 3" key="1">
    <citation type="submission" date="2020-06" db="EMBL/GenBank/DDBJ databases">
        <title>Rheinheimera sp. nov., a marine bacterium isolated from coastal.</title>
        <authorList>
            <person name="Yu Q."/>
            <person name="Qi Y."/>
            <person name="Pu J."/>
        </authorList>
    </citation>
    <scope>NUCLEOTIDE SEQUENCE [LARGE SCALE GENOMIC DNA]</scope>
    <source>
        <strain evidence="2 3">YQF-2</strain>
    </source>
</reference>
<evidence type="ECO:0000256" key="1">
    <source>
        <dbReference type="SAM" id="Phobius"/>
    </source>
</evidence>
<dbReference type="EMBL" id="JABSOD010000005">
    <property type="protein sequence ID" value="NRQ42153.1"/>
    <property type="molecule type" value="Genomic_DNA"/>
</dbReference>
<keyword evidence="1" id="KW-0812">Transmembrane</keyword>
<gene>
    <name evidence="2" type="primary">vanZ</name>
    <name evidence="2" type="ORF">HRH59_06175</name>
</gene>
<name>A0A7Y5API5_9GAMM</name>
<feature type="transmembrane region" description="Helical" evidence="1">
    <location>
        <begin position="93"/>
        <end position="113"/>
    </location>
</feature>
<sequence length="120" mass="13522">MFLLTAVSLVLLHAHPTSFKLISPLAMALAGTDNVLHVFVGAVLPFSLAIICRVAQRSVRFNLIFFMVFPVCYALDEFIQSFTPHRKSDWADFGMSLAGWLIAISVWCLLHVCKTRLNRR</sequence>
<evidence type="ECO:0000313" key="3">
    <source>
        <dbReference type="Proteomes" id="UP000523161"/>
    </source>
</evidence>
<dbReference type="Proteomes" id="UP000523161">
    <property type="component" value="Unassembled WGS sequence"/>
</dbReference>
<keyword evidence="1" id="KW-1133">Transmembrane helix</keyword>
<dbReference type="RefSeq" id="WP_173500402.1">
    <property type="nucleotide sequence ID" value="NZ_JABSOD010000005.1"/>
</dbReference>
<accession>A0A7Y5API5</accession>
<protein>
    <submittedName>
        <fullName evidence="2">VanZ family protein</fullName>
    </submittedName>
</protein>
<organism evidence="2 3">
    <name type="scientific">Rheinheimera lutimaris</name>
    <dbReference type="NCBI Taxonomy" id="2740584"/>
    <lineage>
        <taxon>Bacteria</taxon>
        <taxon>Pseudomonadati</taxon>
        <taxon>Pseudomonadota</taxon>
        <taxon>Gammaproteobacteria</taxon>
        <taxon>Chromatiales</taxon>
        <taxon>Chromatiaceae</taxon>
        <taxon>Rheinheimera</taxon>
    </lineage>
</organism>
<comment type="caution">
    <text evidence="2">The sequence shown here is derived from an EMBL/GenBank/DDBJ whole genome shotgun (WGS) entry which is preliminary data.</text>
</comment>
<feature type="transmembrane region" description="Helical" evidence="1">
    <location>
        <begin position="61"/>
        <end position="81"/>
    </location>
</feature>
<keyword evidence="3" id="KW-1185">Reference proteome</keyword>